<accession>A0A8J1TWS6</accession>
<dbReference type="EMBL" id="CAIIXF020000010">
    <property type="protein sequence ID" value="CAH1796236.1"/>
    <property type="molecule type" value="Genomic_DNA"/>
</dbReference>
<feature type="signal peptide" evidence="3">
    <location>
        <begin position="1"/>
        <end position="22"/>
    </location>
</feature>
<keyword evidence="5" id="KW-1185">Reference proteome</keyword>
<evidence type="ECO:0000256" key="1">
    <source>
        <dbReference type="SAM" id="MobiDB-lite"/>
    </source>
</evidence>
<keyword evidence="2" id="KW-0812">Transmembrane</keyword>
<feature type="region of interest" description="Disordered" evidence="1">
    <location>
        <begin position="205"/>
        <end position="351"/>
    </location>
</feature>
<keyword evidence="2" id="KW-1133">Transmembrane helix</keyword>
<sequence>MCGINCVSATVILLNLIMVSTGERLVITGVISVRMFDIIELYTDAEIPDIDRYTIEITNQGLTSRTNNMSFPVGASISAGSFIYVSSYRDRLDDFFGCYTVHFYRDRKVKLQGDNEAVILLKDGTVHDQFGDIVPEESINNSWSYNMGWAHRKDNTGPDAGFSEDNWVINKEVFTTNDNTDNANNKVYPLASFENGNITVSCPPLTTASTTLFPTTAKATTTEETITTEEPTTTEQATTTEQSATTEEPTTTEQATTTEQPTTTSQATTTEQSATTEQPTTNAQATTTEQSATTEQPTATPKRTSTTEQSTTLTLEQITSDQTTTSRPKQTTTKEQTTISESMTTREQISPSFPLSIITSISTFSTHQTSERPFKRTQLDDFLERTTPIIMLTPPPRVTKKPVYAPLKKIVYEAEDKPVVSKAIGTIWVVIMISCVGLVILLDAPALIRHIHMGYLNVKSCMPCTHGVTKRSRNGNRRPSEAAFVKKGNIVNIGDDDSFITVISNDAGSVDLINEPPKSQTYDRDDAKYDTAKSRHIHDSYLTAENIDKPTHGIHIVLQREDANQTSGFDKIQNDPYTDLHAKLGHGNKVICESDTLKIPSKHRTSPVIPFPEKSIVLEHQMGLEPIEEFV</sequence>
<dbReference type="AlphaFoldDB" id="A0A8J1TWS6"/>
<feature type="transmembrane region" description="Helical" evidence="2">
    <location>
        <begin position="427"/>
        <end position="448"/>
    </location>
</feature>
<dbReference type="Proteomes" id="UP000749559">
    <property type="component" value="Unassembled WGS sequence"/>
</dbReference>
<evidence type="ECO:0000256" key="2">
    <source>
        <dbReference type="SAM" id="Phobius"/>
    </source>
</evidence>
<name>A0A8J1TWS6_OWEFU</name>
<keyword evidence="2" id="KW-0472">Membrane</keyword>
<protein>
    <submittedName>
        <fullName evidence="4">Uncharacterized protein</fullName>
    </submittedName>
</protein>
<evidence type="ECO:0000256" key="3">
    <source>
        <dbReference type="SAM" id="SignalP"/>
    </source>
</evidence>
<feature type="compositionally biased region" description="Low complexity" evidence="1">
    <location>
        <begin position="205"/>
        <end position="334"/>
    </location>
</feature>
<feature type="chain" id="PRO_5043994804" evidence="3">
    <location>
        <begin position="23"/>
        <end position="631"/>
    </location>
</feature>
<evidence type="ECO:0000313" key="4">
    <source>
        <dbReference type="EMBL" id="CAH1796236.1"/>
    </source>
</evidence>
<keyword evidence="3" id="KW-0732">Signal</keyword>
<gene>
    <name evidence="4" type="ORF">OFUS_LOCUS20670</name>
</gene>
<reference evidence="4" key="1">
    <citation type="submission" date="2022-03" db="EMBL/GenBank/DDBJ databases">
        <authorList>
            <person name="Martin C."/>
        </authorList>
    </citation>
    <scope>NUCLEOTIDE SEQUENCE</scope>
</reference>
<proteinExistence type="predicted"/>
<organism evidence="4 5">
    <name type="scientific">Owenia fusiformis</name>
    <name type="common">Polychaete worm</name>
    <dbReference type="NCBI Taxonomy" id="6347"/>
    <lineage>
        <taxon>Eukaryota</taxon>
        <taxon>Metazoa</taxon>
        <taxon>Spiralia</taxon>
        <taxon>Lophotrochozoa</taxon>
        <taxon>Annelida</taxon>
        <taxon>Polychaeta</taxon>
        <taxon>Sedentaria</taxon>
        <taxon>Canalipalpata</taxon>
        <taxon>Sabellida</taxon>
        <taxon>Oweniida</taxon>
        <taxon>Oweniidae</taxon>
        <taxon>Owenia</taxon>
    </lineage>
</organism>
<evidence type="ECO:0000313" key="5">
    <source>
        <dbReference type="Proteomes" id="UP000749559"/>
    </source>
</evidence>
<feature type="compositionally biased region" description="Polar residues" evidence="1">
    <location>
        <begin position="335"/>
        <end position="348"/>
    </location>
</feature>
<comment type="caution">
    <text evidence="4">The sequence shown here is derived from an EMBL/GenBank/DDBJ whole genome shotgun (WGS) entry which is preliminary data.</text>
</comment>